<evidence type="ECO:0000256" key="4">
    <source>
        <dbReference type="ARBA" id="ARBA00022832"/>
    </source>
</evidence>
<dbReference type="Gene3D" id="3.30.300.30">
    <property type="match status" value="2"/>
</dbReference>
<dbReference type="Gene3D" id="3.40.50.980">
    <property type="match status" value="2"/>
</dbReference>
<dbReference type="CDD" id="cd19534">
    <property type="entry name" value="E_NRPS"/>
    <property type="match status" value="1"/>
</dbReference>
<dbReference type="Gene3D" id="2.30.38.10">
    <property type="entry name" value="Luciferase, Domain 3"/>
    <property type="match status" value="1"/>
</dbReference>
<dbReference type="InterPro" id="IPR036736">
    <property type="entry name" value="ACP-like_sf"/>
</dbReference>
<dbReference type="InterPro" id="IPR045851">
    <property type="entry name" value="AMP-bd_C_sf"/>
</dbReference>
<dbReference type="InterPro" id="IPR010060">
    <property type="entry name" value="NRPS_synth"/>
</dbReference>
<dbReference type="PROSITE" id="PS00012">
    <property type="entry name" value="PHOSPHOPANTETHEINE"/>
    <property type="match status" value="2"/>
</dbReference>
<dbReference type="Pfam" id="PF00501">
    <property type="entry name" value="AMP-binding"/>
    <property type="match status" value="2"/>
</dbReference>
<dbReference type="SUPFAM" id="SSF56801">
    <property type="entry name" value="Acetyl-CoA synthetase-like"/>
    <property type="match status" value="2"/>
</dbReference>
<sequence>MRPTSLAIRFLDGDAAPVDIAYAALDARSRALAARLHGLVPRGGRAMLLLPSGIDYAVAFYACLYAGVIAVPAYPPGSSRVSQDQRLRGMMLDARPAVILTTRLLFPAIEAWGAAGDAPLLAVEDVAPVAPSGWRPVMADPAAIAFLQYTSGSTARPKGVCVTHANLLANEAAMAAAFGATPEDVSVSWLPFYHDMGLIGGLLLPLYVGFSVTLMSPQRFLERPRRWLEAISHAGATISGGPDFAFRLAAERVPDAALGNLDLHRWRVAFSGSEPVRAATLDRFAQRFAPTGFDARALNPCYGLAEATLFVTGGRAMTGARIISLDPAALGRGEALPTEDGLRSVGCGEVRTDHALRIVIDDVPVADGVIGDIQVAGPSLAQGYWHNEAASQAAFFEEAGRRWLRTGDLGFLSDGALHVTGRRKDILIIRGQNIYPQDVEQVIEEAFEPARRGRIAVFPVEAQGREAIGVAVEIGPLARRKTGPAALAEAIGRIVLRHCDEFPALVALLPPHAMPMTTSGKLQRSACAAGLADGTLDAFAVLESGKLREPPATMPGTAVLDVVAAMWCQALERDQVAPEDDFFMLGGSSIGVAEVAAAIQDRFGIAIDARLLFELPRLGDFAAKLASLLAAAGPPASAPAAVPPGTALPLSHAQERLWFLWQMEPAGTAYNVAAAIRLTGDLDPARLQGALVQVMQRHAVLRTTFHAGEDRPRQQVRDDAALILRRRELPFAVEDRAPALAAQIEAELAVPFDLSAGPLLRAELLRFAADDHALLLAAHHIVVDGLSMEVLLDDLAAFYRAPEAENPPLPIQFGDHAAWQRDWLRAGEQDRQLAYWRATLGDEHPVLTLPLDRARPATQSHRSAVLRHRLDPVLTAALGRVAAQHQATLPMLLLSAYQLLLHRYSGQAEVRIGIPVANRQHAAAARLIGCFVNTLVFPGRLDGAARFTGLLARSRRLMLDALAHQDLPFDALVDALQVPRSLAHNPLFQAKFNYMAAPAAIDLAAGLRAEMQQPGQGGAHFDLALDVTQDEAGLDLAFQYAVDILGPRTVGRMAADLAALLHAVAAEADLPLQALPWPDTAPVPVEAQAFPQATLLPLLAAAAAGRAPLPAVDDGQVRLSHGALWARSDAIAGWLAARGIAAEARIGICADRNAGFVTALLGVLKAGAAYVPLDASWPAARLAQVAAAAGLAQVLADGAGLAALQAAGIPATALADPALLAGQPEAPPAVDPHPGQTAYVIYTSGSTGQPKGVAVSHGALANYVQAMLDRLQPSAGAMAMVSTPAADLGHTVLFGALASGATLHLLDAATTGDAEAFARRMREGAVDVLKIVPSHLRGLLQAHEGADVLPRGLLILGGEACDPALVAEVRRRRPECRIVNHYGPTETTVGVLTHEVLTAPEGVIPVGRPLANLRAHVLDAGLNPVPPGVAGELYLGGPQLARGYLGQPGLTAERFVPDAYGEPGERLYRTGDRVVRGADGLIRFLGRVDEQVKIRGYRVEPGEVARVIRQQPGVQDAVVLAQDGASGQQLVGYVAGQVDGAALQVALAAALPDYMVPARLVVLERLPLTANGKVDRRALPAPATGPDRAFAAPPGPVEEALAAVWQQVLRLDRVGRDDNFFELGGDSILSLQVIARLRKRGIRLTPKQIFEKQTIRQLAPVATAVRGAAAAPVAAGPLPLLPIQQRFFAEVAEDRHHWNQAMLLRPRARLEWAAVEAALLALVAHHEALQLRFRQDGGSWVAEPGPVPEGAALLWRRAITDGAAMTAVAEAAQRSLDLSAGPLLRAVGFDLADGSQRLLLVIHHLVVDGVSWRVLLEDLQTTIDGAALPARTESHAAWSSRLRALAGQCDSELAWWQAQRVAEGLPSDRVPEGPDRLADAEEVVLELDPALTAALLREAPAAYRTQVNDLLLAALARSVSAWSGQDAVLMELEGHGREDLFAAVDLSRSVGWFTTTFPLRLPVASDTGALIRQVKEQLRSVPRRGLGYGVLRELGSAEDRATLAALPAPRLRFNYLGQFDGSFGHGGRFALADEDIGASRSPMAPLGPWLTVDGMVREGRLRLGWSYSRRRHDRATVERLAAGFGAALQEIVAHCGTAPRGLTPSDVPLSGLDQAQLDGLGLD</sequence>
<dbReference type="Gene3D" id="1.10.1200.10">
    <property type="entry name" value="ACP-like"/>
    <property type="match status" value="2"/>
</dbReference>
<gene>
    <name evidence="7" type="ORF">GXW71_22585</name>
</gene>
<dbReference type="InterPro" id="IPR020806">
    <property type="entry name" value="PKS_PP-bd"/>
</dbReference>
<dbReference type="InterPro" id="IPR020845">
    <property type="entry name" value="AMP-binding_CS"/>
</dbReference>
<dbReference type="SUPFAM" id="SSF52777">
    <property type="entry name" value="CoA-dependent acyltransferases"/>
    <property type="match status" value="4"/>
</dbReference>
<dbReference type="Pfam" id="PF00550">
    <property type="entry name" value="PP-binding"/>
    <property type="match status" value="2"/>
</dbReference>
<comment type="caution">
    <text evidence="7">The sequence shown here is derived from an EMBL/GenBank/DDBJ whole genome shotgun (WGS) entry which is preliminary data.</text>
</comment>
<dbReference type="SUPFAM" id="SSF47336">
    <property type="entry name" value="ACP-like"/>
    <property type="match status" value="2"/>
</dbReference>
<dbReference type="PANTHER" id="PTHR45398">
    <property type="match status" value="1"/>
</dbReference>
<dbReference type="Pfam" id="PF13193">
    <property type="entry name" value="AMP-binding_C"/>
    <property type="match status" value="1"/>
</dbReference>
<dbReference type="Gene3D" id="3.30.559.30">
    <property type="entry name" value="Nonribosomal peptide synthetase, condensation domain"/>
    <property type="match status" value="2"/>
</dbReference>
<dbReference type="CDD" id="cd05931">
    <property type="entry name" value="FAAL"/>
    <property type="match status" value="1"/>
</dbReference>
<feature type="non-terminal residue" evidence="7">
    <location>
        <position position="2123"/>
    </location>
</feature>
<keyword evidence="2" id="KW-0596">Phosphopantetheine</keyword>
<keyword evidence="3" id="KW-0597">Phosphoprotein</keyword>
<keyword evidence="4" id="KW-0276">Fatty acid metabolism</keyword>
<dbReference type="InterPro" id="IPR010071">
    <property type="entry name" value="AA_adenyl_dom"/>
</dbReference>
<dbReference type="Gene3D" id="3.40.50.12780">
    <property type="entry name" value="N-terminal domain of ligase-like"/>
    <property type="match status" value="1"/>
</dbReference>
<proteinExistence type="predicted"/>
<dbReference type="InterPro" id="IPR009081">
    <property type="entry name" value="PP-bd_ACP"/>
</dbReference>
<feature type="domain" description="Carrier" evidence="6">
    <location>
        <begin position="554"/>
        <end position="629"/>
    </location>
</feature>
<dbReference type="InterPro" id="IPR025110">
    <property type="entry name" value="AMP-bd_C"/>
</dbReference>
<accession>A0ABS5F3N9</accession>
<evidence type="ECO:0000259" key="6">
    <source>
        <dbReference type="PROSITE" id="PS50075"/>
    </source>
</evidence>
<evidence type="ECO:0000256" key="3">
    <source>
        <dbReference type="ARBA" id="ARBA00022553"/>
    </source>
</evidence>
<protein>
    <submittedName>
        <fullName evidence="7">Amino acid adenylation domain-containing protein</fullName>
    </submittedName>
</protein>
<feature type="domain" description="Carrier" evidence="6">
    <location>
        <begin position="1592"/>
        <end position="1666"/>
    </location>
</feature>
<evidence type="ECO:0000313" key="7">
    <source>
        <dbReference type="EMBL" id="MBR0667165.1"/>
    </source>
</evidence>
<dbReference type="Proteomes" id="UP001196870">
    <property type="component" value="Unassembled WGS sequence"/>
</dbReference>
<dbReference type="InterPro" id="IPR040097">
    <property type="entry name" value="FAAL/FAAC"/>
</dbReference>
<evidence type="ECO:0000256" key="2">
    <source>
        <dbReference type="ARBA" id="ARBA00022450"/>
    </source>
</evidence>
<dbReference type="NCBIfam" id="TIGR01720">
    <property type="entry name" value="NRPS-para261"/>
    <property type="match status" value="1"/>
</dbReference>
<dbReference type="InterPro" id="IPR023213">
    <property type="entry name" value="CAT-like_dom_sf"/>
</dbReference>
<dbReference type="Pfam" id="PF00668">
    <property type="entry name" value="Condensation"/>
    <property type="match status" value="2"/>
</dbReference>
<dbReference type="InterPro" id="IPR006162">
    <property type="entry name" value="Ppantetheine_attach_site"/>
</dbReference>
<keyword evidence="8" id="KW-1185">Reference proteome</keyword>
<evidence type="ECO:0000313" key="8">
    <source>
        <dbReference type="Proteomes" id="UP001196870"/>
    </source>
</evidence>
<dbReference type="PANTHER" id="PTHR45398:SF1">
    <property type="entry name" value="ENZYME, PUTATIVE (JCVI)-RELATED"/>
    <property type="match status" value="1"/>
</dbReference>
<dbReference type="NCBIfam" id="TIGR01733">
    <property type="entry name" value="AA-adenyl-dom"/>
    <property type="match status" value="1"/>
</dbReference>
<dbReference type="PROSITE" id="PS00455">
    <property type="entry name" value="AMP_BINDING"/>
    <property type="match status" value="1"/>
</dbReference>
<evidence type="ECO:0000256" key="1">
    <source>
        <dbReference type="ARBA" id="ARBA00001957"/>
    </source>
</evidence>
<dbReference type="InterPro" id="IPR000873">
    <property type="entry name" value="AMP-dep_synth/lig_dom"/>
</dbReference>
<reference evidence="8" key="1">
    <citation type="journal article" date="2021" name="Syst. Appl. Microbiol.">
        <title>Roseomonas hellenica sp. nov., isolated from roots of wild-growing Alkanna tinctoria.</title>
        <authorList>
            <person name="Rat A."/>
            <person name="Naranjo H.D."/>
            <person name="Lebbe L."/>
            <person name="Cnockaert M."/>
            <person name="Krigas N."/>
            <person name="Grigoriadou K."/>
            <person name="Maloupa E."/>
            <person name="Willems A."/>
        </authorList>
    </citation>
    <scope>NUCLEOTIDE SEQUENCE [LARGE SCALE GENOMIC DNA]</scope>
    <source>
        <strain evidence="8">LMG 31523</strain>
    </source>
</reference>
<dbReference type="Gene3D" id="3.30.559.10">
    <property type="entry name" value="Chloramphenicol acetyltransferase-like domain"/>
    <property type="match status" value="2"/>
</dbReference>
<dbReference type="PROSITE" id="PS50075">
    <property type="entry name" value="CARRIER"/>
    <property type="match status" value="2"/>
</dbReference>
<dbReference type="InterPro" id="IPR001242">
    <property type="entry name" value="Condensation_dom"/>
</dbReference>
<dbReference type="EMBL" id="JAAGBB010000031">
    <property type="protein sequence ID" value="MBR0667165.1"/>
    <property type="molecule type" value="Genomic_DNA"/>
</dbReference>
<dbReference type="SMART" id="SM00823">
    <property type="entry name" value="PKS_PP"/>
    <property type="match status" value="2"/>
</dbReference>
<name>A0ABS5F3N9_9PROT</name>
<evidence type="ECO:0000256" key="5">
    <source>
        <dbReference type="ARBA" id="ARBA00023098"/>
    </source>
</evidence>
<dbReference type="CDD" id="cd19531">
    <property type="entry name" value="LCL_NRPS-like"/>
    <property type="match status" value="1"/>
</dbReference>
<dbReference type="CDD" id="cd05930">
    <property type="entry name" value="A_NRPS"/>
    <property type="match status" value="1"/>
</dbReference>
<dbReference type="RefSeq" id="WP_211854947.1">
    <property type="nucleotide sequence ID" value="NZ_JAAGBB010000031.1"/>
</dbReference>
<organism evidence="7 8">
    <name type="scientific">Plastoroseomonas hellenica</name>
    <dbReference type="NCBI Taxonomy" id="2687306"/>
    <lineage>
        <taxon>Bacteria</taxon>
        <taxon>Pseudomonadati</taxon>
        <taxon>Pseudomonadota</taxon>
        <taxon>Alphaproteobacteria</taxon>
        <taxon>Acetobacterales</taxon>
        <taxon>Acetobacteraceae</taxon>
        <taxon>Plastoroseomonas</taxon>
    </lineage>
</organism>
<comment type="cofactor">
    <cofactor evidence="1">
        <name>pantetheine 4'-phosphate</name>
        <dbReference type="ChEBI" id="CHEBI:47942"/>
    </cofactor>
</comment>
<keyword evidence="5" id="KW-0443">Lipid metabolism</keyword>
<dbReference type="InterPro" id="IPR042099">
    <property type="entry name" value="ANL_N_sf"/>
</dbReference>